<dbReference type="PANTHER" id="PTHR33908">
    <property type="entry name" value="MANNOSYLTRANSFERASE YKCB-RELATED"/>
    <property type="match status" value="1"/>
</dbReference>
<evidence type="ECO:0000256" key="5">
    <source>
        <dbReference type="ARBA" id="ARBA00022692"/>
    </source>
</evidence>
<evidence type="ECO:0000256" key="7">
    <source>
        <dbReference type="ARBA" id="ARBA00023136"/>
    </source>
</evidence>
<accession>A0ABT0DG85</accession>
<feature type="transmembrane region" description="Helical" evidence="8">
    <location>
        <begin position="373"/>
        <end position="392"/>
    </location>
</feature>
<keyword evidence="5 8" id="KW-0812">Transmembrane</keyword>
<feature type="transmembrane region" description="Helical" evidence="8">
    <location>
        <begin position="459"/>
        <end position="479"/>
    </location>
</feature>
<feature type="transmembrane region" description="Helical" evidence="8">
    <location>
        <begin position="431"/>
        <end position="452"/>
    </location>
</feature>
<keyword evidence="2" id="KW-1003">Cell membrane</keyword>
<proteinExistence type="predicted"/>
<feature type="transmembrane region" description="Helical" evidence="8">
    <location>
        <begin position="18"/>
        <end position="35"/>
    </location>
</feature>
<sequence length="595" mass="63430">MVQTVMGRERPRGIRVNAYGRGAAGAIAALFAWAIGSNRRAVTLLLGLCAVAFLPGFFALPPVDRDEARFAQITRQMVETGAYTVARIGDEPNHTRPLALHWVQAVVVKTGEALGVPDATRTIWLYRIPSLAGAVAAVLLVFWAALGFVGRPGATLAGIFIASSAALDVGARLAIPEAIFLAAIAAMTGALGRAYLAAHRERPLLFDDEAPRQGGDSVDSRLALIFWGALCVALVVKGLQAPLYPAFAVAGLVALDRSPRFLRVLAPLRGLIALAVIAGLWAYARHLSAESAAGAVQQAVGRVAPDQRGLVGPPGIYLLMFWGLFWPAAPLAALAVPIVWKARRLRAVRALLVWIVPAWIVFELVPAKLAGNVVPTFPAIAILIALAMERGAMAIANTRLVRLLWLWPIVGAAIAVAVLLGLAVFDGTTSLLAWPLLIAGFFFLVTAATYARDYGLDRAALLGIAGMLISGFGVMHLILPRMDSVWISPRLAAMAAGAACGGRPAEIAAVGYSEPSLMFQLAGPVHYMEAPAAAEFLGEGGCRAALVERREERRFALRAEALGLHIMRGQDLRGFNMNTGRRVRIALYRASRRDW</sequence>
<keyword evidence="4 9" id="KW-0808">Transferase</keyword>
<dbReference type="GO" id="GO:0016740">
    <property type="term" value="F:transferase activity"/>
    <property type="evidence" value="ECO:0007669"/>
    <property type="project" value="UniProtKB-KW"/>
</dbReference>
<feature type="transmembrane region" description="Helical" evidence="8">
    <location>
        <begin position="124"/>
        <end position="146"/>
    </location>
</feature>
<dbReference type="Proteomes" id="UP001203284">
    <property type="component" value="Unassembled WGS sequence"/>
</dbReference>
<evidence type="ECO:0000256" key="8">
    <source>
        <dbReference type="SAM" id="Phobius"/>
    </source>
</evidence>
<dbReference type="EMBL" id="JALKCH010000015">
    <property type="protein sequence ID" value="MCK0198889.1"/>
    <property type="molecule type" value="Genomic_DNA"/>
</dbReference>
<comment type="caution">
    <text evidence="9">The sequence shown here is derived from an EMBL/GenBank/DDBJ whole genome shotgun (WGS) entry which is preliminary data.</text>
</comment>
<feature type="transmembrane region" description="Helical" evidence="8">
    <location>
        <begin position="224"/>
        <end position="254"/>
    </location>
</feature>
<feature type="transmembrane region" description="Helical" evidence="8">
    <location>
        <begin position="41"/>
        <end position="60"/>
    </location>
</feature>
<feature type="transmembrane region" description="Helical" evidence="8">
    <location>
        <begin position="347"/>
        <end position="367"/>
    </location>
</feature>
<name>A0ABT0DG85_9HYPH</name>
<evidence type="ECO:0000256" key="1">
    <source>
        <dbReference type="ARBA" id="ARBA00004651"/>
    </source>
</evidence>
<protein>
    <submittedName>
        <fullName evidence="9">Glycosyl transferase</fullName>
    </submittedName>
</protein>
<feature type="transmembrane region" description="Helical" evidence="8">
    <location>
        <begin position="266"/>
        <end position="284"/>
    </location>
</feature>
<evidence type="ECO:0000256" key="4">
    <source>
        <dbReference type="ARBA" id="ARBA00022679"/>
    </source>
</evidence>
<evidence type="ECO:0000313" key="10">
    <source>
        <dbReference type="Proteomes" id="UP001203284"/>
    </source>
</evidence>
<evidence type="ECO:0000256" key="3">
    <source>
        <dbReference type="ARBA" id="ARBA00022676"/>
    </source>
</evidence>
<evidence type="ECO:0000313" key="9">
    <source>
        <dbReference type="EMBL" id="MCK0198889.1"/>
    </source>
</evidence>
<evidence type="ECO:0000256" key="2">
    <source>
        <dbReference type="ARBA" id="ARBA00022475"/>
    </source>
</evidence>
<gene>
    <name evidence="9" type="ORF">MWN34_18485</name>
</gene>
<dbReference type="PANTHER" id="PTHR33908:SF3">
    <property type="entry name" value="UNDECAPRENYL PHOSPHATE-ALPHA-4-AMINO-4-DEOXY-L-ARABINOSE ARABINOSYL TRANSFERASE"/>
    <property type="match status" value="1"/>
</dbReference>
<reference evidence="9 10" key="1">
    <citation type="submission" date="2022-04" db="EMBL/GenBank/DDBJ databases">
        <authorList>
            <person name="Grouzdev D.S."/>
            <person name="Pantiukh K.S."/>
            <person name="Krutkina M.S."/>
        </authorList>
    </citation>
    <scope>NUCLEOTIDE SEQUENCE [LARGE SCALE GENOMIC DNA]</scope>
    <source>
        <strain evidence="9 10">6x-1</strain>
    </source>
</reference>
<feature type="transmembrane region" description="Helical" evidence="8">
    <location>
        <begin position="316"/>
        <end position="340"/>
    </location>
</feature>
<keyword evidence="3" id="KW-0328">Glycosyltransferase</keyword>
<dbReference type="RefSeq" id="WP_247030784.1">
    <property type="nucleotide sequence ID" value="NZ_JALKCH010000015.1"/>
</dbReference>
<evidence type="ECO:0000256" key="6">
    <source>
        <dbReference type="ARBA" id="ARBA00022989"/>
    </source>
</evidence>
<feature type="transmembrane region" description="Helical" evidence="8">
    <location>
        <begin position="178"/>
        <end position="198"/>
    </location>
</feature>
<keyword evidence="10" id="KW-1185">Reference proteome</keyword>
<organism evidence="9 10">
    <name type="scientific">Ancylobacter crimeensis</name>
    <dbReference type="NCBI Taxonomy" id="2579147"/>
    <lineage>
        <taxon>Bacteria</taxon>
        <taxon>Pseudomonadati</taxon>
        <taxon>Pseudomonadota</taxon>
        <taxon>Alphaproteobacteria</taxon>
        <taxon>Hyphomicrobiales</taxon>
        <taxon>Xanthobacteraceae</taxon>
        <taxon>Ancylobacter</taxon>
    </lineage>
</organism>
<keyword evidence="7 8" id="KW-0472">Membrane</keyword>
<comment type="subcellular location">
    <subcellularLocation>
        <location evidence="1">Cell membrane</location>
        <topology evidence="1">Multi-pass membrane protein</topology>
    </subcellularLocation>
</comment>
<feature type="transmembrane region" description="Helical" evidence="8">
    <location>
        <begin position="152"/>
        <end position="171"/>
    </location>
</feature>
<dbReference type="InterPro" id="IPR050297">
    <property type="entry name" value="LipidA_mod_glycosyltrf_83"/>
</dbReference>
<keyword evidence="6 8" id="KW-1133">Transmembrane helix</keyword>
<feature type="transmembrane region" description="Helical" evidence="8">
    <location>
        <begin position="404"/>
        <end position="425"/>
    </location>
</feature>